<sequence>MTHDVVLIPGDGIGPEITSAMRRVVEATGVQINWNVQDAGAGVMGEYGTPLPEHVLEAVRATKVAIKGPITTPVGTGFRSVNVALRKEFDLYACVRPCLSQPGDGSRYRDIDLVIVRENTEDLYAGIEFDEGSPEVVELSKLVEASGQKPFAADSAISIKPISIARSRRIVEYAFEYARRCGRKKVTCVHKANIMKATDGLYLRIAREVAERYPDIEFNDKIVDATCMGLVQEPHDFDVLVCLNLYGDIVSDLCAGLVGGLGMAPGANIGADVAIFEPTHGSAPDIAGKDIANPTAEILSAAMLLDHLGETDAAERIRAAVRATLAEGSQVTGDVQRALTGSAEGAVGTQAYADAVISHLA</sequence>
<dbReference type="OrthoDB" id="5289857at2"/>
<dbReference type="GO" id="GO:0006102">
    <property type="term" value="P:isocitrate metabolic process"/>
    <property type="evidence" value="ECO:0007669"/>
    <property type="project" value="TreeGrafter"/>
</dbReference>
<dbReference type="Gene3D" id="3.40.718.10">
    <property type="entry name" value="Isopropylmalate Dehydrogenase"/>
    <property type="match status" value="1"/>
</dbReference>
<dbReference type="STRING" id="445975.COLSTE_00344"/>
<dbReference type="RefSeq" id="WP_006720007.1">
    <property type="nucleotide sequence ID" value="NZ_CP085935.1"/>
</dbReference>
<dbReference type="PROSITE" id="PS00470">
    <property type="entry name" value="IDH_IMDH"/>
    <property type="match status" value="1"/>
</dbReference>
<protein>
    <submittedName>
        <fullName evidence="4">Putative isocitrate dehydrogenase, NAD-dependent</fullName>
    </submittedName>
</protein>
<name>B6G8G6_9ACTN</name>
<evidence type="ECO:0000259" key="3">
    <source>
        <dbReference type="SMART" id="SM01329"/>
    </source>
</evidence>
<dbReference type="PANTHER" id="PTHR11835:SF34">
    <property type="entry name" value="ISOCITRATE DEHYDROGENASE [NAD] SUBUNIT ALPHA, MITOCHONDRIAL"/>
    <property type="match status" value="1"/>
</dbReference>
<dbReference type="AlphaFoldDB" id="B6G8G6"/>
<dbReference type="SUPFAM" id="SSF53659">
    <property type="entry name" value="Isocitrate/Isopropylmalate dehydrogenase-like"/>
    <property type="match status" value="1"/>
</dbReference>
<evidence type="ECO:0000313" key="5">
    <source>
        <dbReference type="Proteomes" id="UP000003560"/>
    </source>
</evidence>
<reference evidence="4 5" key="2">
    <citation type="submission" date="2008-10" db="EMBL/GenBank/DDBJ databases">
        <authorList>
            <person name="Fulton L."/>
            <person name="Clifton S."/>
            <person name="Fulton B."/>
            <person name="Xu J."/>
            <person name="Minx P."/>
            <person name="Pepin K.H."/>
            <person name="Johnson M."/>
            <person name="Thiruvilangam P."/>
            <person name="Bhonagiri V."/>
            <person name="Nash W.E."/>
            <person name="Mardis E.R."/>
            <person name="Wilson R.K."/>
        </authorList>
    </citation>
    <scope>NUCLEOTIDE SEQUENCE [LARGE SCALE GENOMIC DNA]</scope>
    <source>
        <strain evidence="4 5">DSM 13279</strain>
    </source>
</reference>
<dbReference type="eggNOG" id="COG0473">
    <property type="taxonomic scope" value="Bacteria"/>
</dbReference>
<keyword evidence="5" id="KW-1185">Reference proteome</keyword>
<dbReference type="PANTHER" id="PTHR11835">
    <property type="entry name" value="DECARBOXYLATING DEHYDROGENASES-ISOCITRATE, ISOPROPYLMALATE, TARTRATE"/>
    <property type="match status" value="1"/>
</dbReference>
<dbReference type="EMBL" id="ABXJ01000018">
    <property type="protein sequence ID" value="EEA91430.1"/>
    <property type="molecule type" value="Genomic_DNA"/>
</dbReference>
<dbReference type="Pfam" id="PF00180">
    <property type="entry name" value="Iso_dh"/>
    <property type="match status" value="1"/>
</dbReference>
<comment type="caution">
    <text evidence="4">The sequence shown here is derived from an EMBL/GenBank/DDBJ whole genome shotgun (WGS) entry which is preliminary data.</text>
</comment>
<evidence type="ECO:0000256" key="2">
    <source>
        <dbReference type="ARBA" id="ARBA00023002"/>
    </source>
</evidence>
<comment type="similarity">
    <text evidence="1">Belongs to the isocitrate and isopropylmalate dehydrogenases family.</text>
</comment>
<dbReference type="SMART" id="SM01329">
    <property type="entry name" value="Iso_dh"/>
    <property type="match status" value="1"/>
</dbReference>
<accession>B6G8G6</accession>
<reference evidence="4 5" key="1">
    <citation type="submission" date="2008-10" db="EMBL/GenBank/DDBJ databases">
        <title>Draft genome sequence of Collinsella stercoris (DSM 13279).</title>
        <authorList>
            <person name="Sudarsanam P."/>
            <person name="Ley R."/>
            <person name="Guruge J."/>
            <person name="Turnbaugh P.J."/>
            <person name="Mahowald M."/>
            <person name="Liep D."/>
            <person name="Gordon J."/>
        </authorList>
    </citation>
    <scope>NUCLEOTIDE SEQUENCE [LARGE SCALE GENOMIC DNA]</scope>
    <source>
        <strain evidence="4 5">DSM 13279</strain>
    </source>
</reference>
<evidence type="ECO:0000256" key="1">
    <source>
        <dbReference type="ARBA" id="ARBA00007769"/>
    </source>
</evidence>
<keyword evidence="2" id="KW-0560">Oxidoreductase</keyword>
<feature type="domain" description="Isopropylmalate dehydrogenase-like" evidence="3">
    <location>
        <begin position="4"/>
        <end position="356"/>
    </location>
</feature>
<gene>
    <name evidence="4" type="ORF">COLSTE_00344</name>
</gene>
<proteinExistence type="inferred from homology"/>
<dbReference type="GO" id="GO:0051287">
    <property type="term" value="F:NAD binding"/>
    <property type="evidence" value="ECO:0007669"/>
    <property type="project" value="InterPro"/>
</dbReference>
<dbReference type="InterPro" id="IPR019818">
    <property type="entry name" value="IsoCit/isopropylmalate_DH_CS"/>
</dbReference>
<evidence type="ECO:0000313" key="4">
    <source>
        <dbReference type="EMBL" id="EEA91430.1"/>
    </source>
</evidence>
<dbReference type="HOGENOM" id="CLU_031953_0_1_11"/>
<dbReference type="GO" id="GO:0006099">
    <property type="term" value="P:tricarboxylic acid cycle"/>
    <property type="evidence" value="ECO:0007669"/>
    <property type="project" value="TreeGrafter"/>
</dbReference>
<dbReference type="InterPro" id="IPR024084">
    <property type="entry name" value="IsoPropMal-DH-like_dom"/>
</dbReference>
<dbReference type="GeneID" id="98002694"/>
<organism evidence="4 5">
    <name type="scientific">Collinsella stercoris DSM 13279</name>
    <dbReference type="NCBI Taxonomy" id="445975"/>
    <lineage>
        <taxon>Bacteria</taxon>
        <taxon>Bacillati</taxon>
        <taxon>Actinomycetota</taxon>
        <taxon>Coriobacteriia</taxon>
        <taxon>Coriobacteriales</taxon>
        <taxon>Coriobacteriaceae</taxon>
        <taxon>Collinsella</taxon>
    </lineage>
</organism>
<dbReference type="GO" id="GO:0000287">
    <property type="term" value="F:magnesium ion binding"/>
    <property type="evidence" value="ECO:0007669"/>
    <property type="project" value="InterPro"/>
</dbReference>
<dbReference type="Proteomes" id="UP000003560">
    <property type="component" value="Unassembled WGS sequence"/>
</dbReference>
<dbReference type="GO" id="GO:0004449">
    <property type="term" value="F:isocitrate dehydrogenase (NAD+) activity"/>
    <property type="evidence" value="ECO:0007669"/>
    <property type="project" value="TreeGrafter"/>
</dbReference>